<dbReference type="RefSeq" id="WP_143989823.1">
    <property type="nucleotide sequence ID" value="NZ_CABEIU010000002.1"/>
</dbReference>
<keyword evidence="1" id="KW-0812">Transmembrane</keyword>
<sequence>MKNRKKLVIKDERTEKLDGKISGEILLGMFLFLALEIFAKVYIFNLTLLSYLPELLLLIGVGLYAIIRRMYVGIDIRDIVENTEKERILSALGFSIVILLIDIIGNREELVSLLTWKYSLKVVLAVIIYLVGSYSMDRVILYLNRRNQQVWEEEDEK</sequence>
<keyword evidence="1" id="KW-0472">Membrane</keyword>
<reference evidence="2 3" key="1">
    <citation type="submission" date="2019-05" db="EMBL/GenBank/DDBJ databases">
        <authorList>
            <consortium name="Pathogen Informatics"/>
        </authorList>
    </citation>
    <scope>NUCLEOTIDE SEQUENCE [LARGE SCALE GENOMIC DNA]</scope>
    <source>
        <strain evidence="2 3">NCTC10232</strain>
    </source>
</reference>
<feature type="transmembrane region" description="Helical" evidence="1">
    <location>
        <begin position="118"/>
        <end position="136"/>
    </location>
</feature>
<dbReference type="Pfam" id="PF20563">
    <property type="entry name" value="DUF6773"/>
    <property type="match status" value="1"/>
</dbReference>
<accession>A0A4V0ER47</accession>
<dbReference type="AlphaFoldDB" id="A0A4V0ER47"/>
<evidence type="ECO:0000256" key="1">
    <source>
        <dbReference type="SAM" id="Phobius"/>
    </source>
</evidence>
<proteinExistence type="predicted"/>
<protein>
    <submittedName>
        <fullName evidence="2">Uncharacterized protein</fullName>
    </submittedName>
</protein>
<dbReference type="Proteomes" id="UP000388056">
    <property type="component" value="Unassembled WGS sequence"/>
</dbReference>
<keyword evidence="1" id="KW-1133">Transmembrane helix</keyword>
<feature type="transmembrane region" description="Helical" evidence="1">
    <location>
        <begin position="21"/>
        <end position="43"/>
    </location>
</feature>
<gene>
    <name evidence="2" type="ORF">NCTC10232_01435</name>
</gene>
<dbReference type="EMBL" id="CABEIU010000002">
    <property type="protein sequence ID" value="VTT10690.1"/>
    <property type="molecule type" value="Genomic_DNA"/>
</dbReference>
<evidence type="ECO:0000313" key="2">
    <source>
        <dbReference type="EMBL" id="VTT10690.1"/>
    </source>
</evidence>
<feature type="transmembrane region" description="Helical" evidence="1">
    <location>
        <begin position="88"/>
        <end position="106"/>
    </location>
</feature>
<organism evidence="2 3">
    <name type="scientific">Streptococcus oralis</name>
    <dbReference type="NCBI Taxonomy" id="1303"/>
    <lineage>
        <taxon>Bacteria</taxon>
        <taxon>Bacillati</taxon>
        <taxon>Bacillota</taxon>
        <taxon>Bacilli</taxon>
        <taxon>Lactobacillales</taxon>
        <taxon>Streptococcaceae</taxon>
        <taxon>Streptococcus</taxon>
    </lineage>
</organism>
<name>A0A4V0ER47_STROR</name>
<feature type="transmembrane region" description="Helical" evidence="1">
    <location>
        <begin position="49"/>
        <end position="67"/>
    </location>
</feature>
<dbReference type="InterPro" id="IPR046664">
    <property type="entry name" value="DUF6773"/>
</dbReference>
<evidence type="ECO:0000313" key="3">
    <source>
        <dbReference type="Proteomes" id="UP000388056"/>
    </source>
</evidence>